<sequence length="64" mass="6929">MKLSSPAHRAMPEESRHLHRSEGMQTIPQLNLPLLSSPTGGTANVVLDVVFIAPKIRTPKGEDA</sequence>
<proteinExistence type="predicted"/>
<feature type="compositionally biased region" description="Basic and acidic residues" evidence="1">
    <location>
        <begin position="10"/>
        <end position="22"/>
    </location>
</feature>
<name>A0A7R8WME7_9CRUS</name>
<evidence type="ECO:0000256" key="1">
    <source>
        <dbReference type="SAM" id="MobiDB-lite"/>
    </source>
</evidence>
<protein>
    <submittedName>
        <fullName evidence="2">Uncharacterized protein</fullName>
    </submittedName>
</protein>
<evidence type="ECO:0000313" key="2">
    <source>
        <dbReference type="EMBL" id="CAD7233206.1"/>
    </source>
</evidence>
<gene>
    <name evidence="2" type="ORF">CTOB1V02_LOCUS11029</name>
</gene>
<reference evidence="2" key="1">
    <citation type="submission" date="2020-11" db="EMBL/GenBank/DDBJ databases">
        <authorList>
            <person name="Tran Van P."/>
        </authorList>
    </citation>
    <scope>NUCLEOTIDE SEQUENCE</scope>
</reference>
<organism evidence="2">
    <name type="scientific">Cyprideis torosa</name>
    <dbReference type="NCBI Taxonomy" id="163714"/>
    <lineage>
        <taxon>Eukaryota</taxon>
        <taxon>Metazoa</taxon>
        <taxon>Ecdysozoa</taxon>
        <taxon>Arthropoda</taxon>
        <taxon>Crustacea</taxon>
        <taxon>Oligostraca</taxon>
        <taxon>Ostracoda</taxon>
        <taxon>Podocopa</taxon>
        <taxon>Podocopida</taxon>
        <taxon>Cytherocopina</taxon>
        <taxon>Cytheroidea</taxon>
        <taxon>Cytherideidae</taxon>
        <taxon>Cyprideis</taxon>
    </lineage>
</organism>
<dbReference type="EMBL" id="OB665826">
    <property type="protein sequence ID" value="CAD7233206.1"/>
    <property type="molecule type" value="Genomic_DNA"/>
</dbReference>
<dbReference type="AlphaFoldDB" id="A0A7R8WME7"/>
<feature type="region of interest" description="Disordered" evidence="1">
    <location>
        <begin position="1"/>
        <end position="24"/>
    </location>
</feature>
<accession>A0A7R8WME7</accession>